<reference evidence="9 10" key="1">
    <citation type="submission" date="2019-12" db="EMBL/GenBank/DDBJ databases">
        <authorList>
            <person name="Yang R."/>
        </authorList>
    </citation>
    <scope>NUCLEOTIDE SEQUENCE [LARGE SCALE GENOMIC DNA]</scope>
    <source>
        <strain evidence="9 10">DONG20-135</strain>
    </source>
</reference>
<gene>
    <name evidence="9" type="ORF">GSF08_09520</name>
</gene>
<dbReference type="Gene3D" id="3.40.35.10">
    <property type="entry name" value="Phosphotransferase system, sorbose subfamily IIB component"/>
    <property type="match status" value="1"/>
</dbReference>
<keyword evidence="2" id="KW-0813">Transport</keyword>
<keyword evidence="7" id="KW-0418">Kinase</keyword>
<dbReference type="GO" id="GO:0016301">
    <property type="term" value="F:kinase activity"/>
    <property type="evidence" value="ECO:0007669"/>
    <property type="project" value="UniProtKB-KW"/>
</dbReference>
<accession>A0A6N8UBQ2</accession>
<keyword evidence="6" id="KW-0598">Phosphotransferase system</keyword>
<comment type="subcellular location">
    <subcellularLocation>
        <location evidence="1">Cytoplasm</location>
    </subcellularLocation>
</comment>
<evidence type="ECO:0000313" key="9">
    <source>
        <dbReference type="EMBL" id="MXQ74173.1"/>
    </source>
</evidence>
<dbReference type="RefSeq" id="WP_160625567.1">
    <property type="nucleotide sequence ID" value="NZ_WUUQ01000004.1"/>
</dbReference>
<evidence type="ECO:0000256" key="2">
    <source>
        <dbReference type="ARBA" id="ARBA00022448"/>
    </source>
</evidence>
<dbReference type="PROSITE" id="PS51101">
    <property type="entry name" value="PTS_EIIB_TYPE_4"/>
    <property type="match status" value="1"/>
</dbReference>
<evidence type="ECO:0000313" key="10">
    <source>
        <dbReference type="Proteomes" id="UP000434036"/>
    </source>
</evidence>
<evidence type="ECO:0000256" key="7">
    <source>
        <dbReference type="ARBA" id="ARBA00022777"/>
    </source>
</evidence>
<dbReference type="InterPro" id="IPR004720">
    <property type="entry name" value="PTS_IIB_sorbose-sp"/>
</dbReference>
<dbReference type="GO" id="GO:0005737">
    <property type="term" value="C:cytoplasm"/>
    <property type="evidence" value="ECO:0007669"/>
    <property type="project" value="UniProtKB-SubCell"/>
</dbReference>
<keyword evidence="4" id="KW-0762">Sugar transport</keyword>
<evidence type="ECO:0000259" key="8">
    <source>
        <dbReference type="PROSITE" id="PS51101"/>
    </source>
</evidence>
<organism evidence="9 10">
    <name type="scientific">Copranaerobaculum intestinale</name>
    <dbReference type="NCBI Taxonomy" id="2692629"/>
    <lineage>
        <taxon>Bacteria</taxon>
        <taxon>Bacillati</taxon>
        <taxon>Bacillota</taxon>
        <taxon>Erysipelotrichia</taxon>
        <taxon>Erysipelotrichales</taxon>
        <taxon>Erysipelotrichaceae</taxon>
        <taxon>Copranaerobaculum</taxon>
    </lineage>
</organism>
<dbReference type="AlphaFoldDB" id="A0A6N8UBQ2"/>
<feature type="domain" description="PTS EIIB type-4" evidence="8">
    <location>
        <begin position="1"/>
        <end position="160"/>
    </location>
</feature>
<evidence type="ECO:0000256" key="1">
    <source>
        <dbReference type="ARBA" id="ARBA00004496"/>
    </source>
</evidence>
<keyword evidence="10" id="KW-1185">Reference proteome</keyword>
<dbReference type="GO" id="GO:0008982">
    <property type="term" value="F:protein-N(PI)-phosphohistidine-sugar phosphotransferase activity"/>
    <property type="evidence" value="ECO:0007669"/>
    <property type="project" value="InterPro"/>
</dbReference>
<dbReference type="SUPFAM" id="SSF52728">
    <property type="entry name" value="PTS IIb component"/>
    <property type="match status" value="1"/>
</dbReference>
<protein>
    <submittedName>
        <fullName evidence="9">PTS transporter subunit IIB</fullName>
    </submittedName>
</protein>
<keyword evidence="3" id="KW-0963">Cytoplasm</keyword>
<dbReference type="Pfam" id="PF03830">
    <property type="entry name" value="PTSIIB_sorb"/>
    <property type="match status" value="1"/>
</dbReference>
<evidence type="ECO:0000256" key="5">
    <source>
        <dbReference type="ARBA" id="ARBA00022679"/>
    </source>
</evidence>
<proteinExistence type="predicted"/>
<keyword evidence="5" id="KW-0808">Transferase</keyword>
<name>A0A6N8UBQ2_9FIRM</name>
<sequence>MIVLVRVDDRLLHGQMAISWTKHLQADTILIANQAAVNDEFTMMSLRLAKPRGVQIIIQDLSQAFLYLKEAADSDSRIMVVIKNLRDAQCILEQFPMITELNIGGLRSRSHVLRIQDSVALNAADIELCRKIGERACVYVQEIPSEKRKPIQDFIKDIDV</sequence>
<reference evidence="9 10" key="2">
    <citation type="submission" date="2020-01" db="EMBL/GenBank/DDBJ databases">
        <title>Clostridiaceae sp. nov. isolated from the gut of human by culturomics.</title>
        <authorList>
            <person name="Chang Y."/>
        </authorList>
    </citation>
    <scope>NUCLEOTIDE SEQUENCE [LARGE SCALE GENOMIC DNA]</scope>
    <source>
        <strain evidence="9 10">DONG20-135</strain>
    </source>
</reference>
<dbReference type="GO" id="GO:0009401">
    <property type="term" value="P:phosphoenolpyruvate-dependent sugar phosphotransferase system"/>
    <property type="evidence" value="ECO:0007669"/>
    <property type="project" value="UniProtKB-KW"/>
</dbReference>
<comment type="caution">
    <text evidence="9">The sequence shown here is derived from an EMBL/GenBank/DDBJ whole genome shotgun (WGS) entry which is preliminary data.</text>
</comment>
<dbReference type="EMBL" id="WUUQ01000004">
    <property type="protein sequence ID" value="MXQ74173.1"/>
    <property type="molecule type" value="Genomic_DNA"/>
</dbReference>
<dbReference type="InterPro" id="IPR036667">
    <property type="entry name" value="PTS_IIB_sorbose-sp_sf"/>
</dbReference>
<evidence type="ECO:0000256" key="6">
    <source>
        <dbReference type="ARBA" id="ARBA00022683"/>
    </source>
</evidence>
<evidence type="ECO:0000256" key="3">
    <source>
        <dbReference type="ARBA" id="ARBA00022490"/>
    </source>
</evidence>
<dbReference type="Proteomes" id="UP000434036">
    <property type="component" value="Unassembled WGS sequence"/>
</dbReference>
<evidence type="ECO:0000256" key="4">
    <source>
        <dbReference type="ARBA" id="ARBA00022597"/>
    </source>
</evidence>